<keyword evidence="3" id="KW-1185">Reference proteome</keyword>
<accession>A0A1W2GZ69</accession>
<evidence type="ECO:0000313" key="2">
    <source>
        <dbReference type="EMBL" id="SMD41516.1"/>
    </source>
</evidence>
<name>A0A1W2GZ69_9BACT</name>
<dbReference type="AlphaFoldDB" id="A0A1W2GZ69"/>
<gene>
    <name evidence="2" type="ORF">SAMN00777080_0040</name>
</gene>
<feature type="domain" description="GWxTD" evidence="1">
    <location>
        <begin position="240"/>
        <end position="411"/>
    </location>
</feature>
<sequence length="416" mass="49256">MIRKKITKKIIPYLGLLLILAAFPFKSFSQETLETLNQALRYSRYSRLSLKILPIQVENKKFILQMPVEKIEMDIEFDTYQFAYAVLSGFQEPITDQNLISLTKDDIIRETEYHYYFEKTVTIPESQEMAFALLKATDTRQGDVYYYHIDLISPFVFGHPNFWAYYRDGIPFDQAFVIQKDPIEFKGRGLIEFHNFHYPTEFDPPLPPMEIRPAPVTREIKVDYKGSFLANLPKTFDEDGYYFIQADTNSTQGMMLKSVPETFPRVKDYDEMVEMVVYISTRREHETLKEAEDKKIALDQYWYSLTKDEETARKLIKEYFKQIEFANIMFTDFKEGWKTDRGMVFTVMGPPNEVFFRLNGEIWSYVSPDSNSKITFTFARVKNILTPNYYILNRSRALQPDWFKSITTWRNAQMVF</sequence>
<organism evidence="2 3">
    <name type="scientific">Aquiflexum balticum DSM 16537</name>
    <dbReference type="NCBI Taxonomy" id="758820"/>
    <lineage>
        <taxon>Bacteria</taxon>
        <taxon>Pseudomonadati</taxon>
        <taxon>Bacteroidota</taxon>
        <taxon>Cytophagia</taxon>
        <taxon>Cytophagales</taxon>
        <taxon>Cyclobacteriaceae</taxon>
        <taxon>Aquiflexum</taxon>
    </lineage>
</organism>
<dbReference type="Proteomes" id="UP000192333">
    <property type="component" value="Chromosome I"/>
</dbReference>
<dbReference type="STRING" id="758820.SAMN00777080_0040"/>
<dbReference type="RefSeq" id="WP_084118392.1">
    <property type="nucleotide sequence ID" value="NZ_LT838813.1"/>
</dbReference>
<evidence type="ECO:0000259" key="1">
    <source>
        <dbReference type="Pfam" id="PF20094"/>
    </source>
</evidence>
<dbReference type="InterPro" id="IPR030959">
    <property type="entry name" value="GWxTD_dom"/>
</dbReference>
<evidence type="ECO:0000313" key="3">
    <source>
        <dbReference type="Proteomes" id="UP000192333"/>
    </source>
</evidence>
<dbReference type="Pfam" id="PF20094">
    <property type="entry name" value="GWxTD_dom"/>
    <property type="match status" value="1"/>
</dbReference>
<proteinExistence type="predicted"/>
<dbReference type="OrthoDB" id="9814412at2"/>
<dbReference type="NCBIfam" id="TIGR04514">
    <property type="entry name" value="GWxTD_dom"/>
    <property type="match status" value="1"/>
</dbReference>
<protein>
    <submittedName>
        <fullName evidence="2">GWxTD domain-containing protein</fullName>
    </submittedName>
</protein>
<dbReference type="EMBL" id="LT838813">
    <property type="protein sequence ID" value="SMD41516.1"/>
    <property type="molecule type" value="Genomic_DNA"/>
</dbReference>
<reference evidence="3" key="1">
    <citation type="submission" date="2017-04" db="EMBL/GenBank/DDBJ databases">
        <authorList>
            <person name="Varghese N."/>
            <person name="Submissions S."/>
        </authorList>
    </citation>
    <scope>NUCLEOTIDE SEQUENCE [LARGE SCALE GENOMIC DNA]</scope>
    <source>
        <strain evidence="3">DSM 16537</strain>
    </source>
</reference>